<sequence>MVNMFTAPSAKQIKIIQDIQLRKPQNDCDQFRKKRRVTSSTLMLDEEPVFSDSDEERQFGELIFGSIQPVKNKCPKAIECNKLTGQSTTIPVKDKYRDVEVQCDLLTPEKALYRLINQCSKLNADEVGDLKDIVKSCEKFITRRSLNINEADALGDISYISNDARYSSPTRKKKSRNECRKKSGNKKGSKRIPVKPGINDPISSTKISNSTFKKPSEVGNTLEISGSSKHVIDVKSLARNWMKPYKSFCSPEDVLKPKPHFTSLQSMKSTRRLYSPTSWALSQDFLNICSTQK</sequence>
<dbReference type="OrthoDB" id="6784620at2759"/>
<evidence type="ECO:0000313" key="2">
    <source>
        <dbReference type="EMBL" id="CAH1110946.1"/>
    </source>
</evidence>
<accession>A0A9P0GHG1</accession>
<protein>
    <submittedName>
        <fullName evidence="2">Uncharacterized protein</fullName>
    </submittedName>
</protein>
<reference evidence="2" key="1">
    <citation type="submission" date="2022-01" db="EMBL/GenBank/DDBJ databases">
        <authorList>
            <person name="King R."/>
        </authorList>
    </citation>
    <scope>NUCLEOTIDE SEQUENCE</scope>
</reference>
<gene>
    <name evidence="2" type="ORF">PSYICH_LOCUS11049</name>
</gene>
<dbReference type="Proteomes" id="UP001153636">
    <property type="component" value="Chromosome 5"/>
</dbReference>
<dbReference type="EMBL" id="OV651817">
    <property type="protein sequence ID" value="CAH1110946.1"/>
    <property type="molecule type" value="Genomic_DNA"/>
</dbReference>
<feature type="region of interest" description="Disordered" evidence="1">
    <location>
        <begin position="165"/>
        <end position="200"/>
    </location>
</feature>
<evidence type="ECO:0000313" key="3">
    <source>
        <dbReference type="Proteomes" id="UP001153636"/>
    </source>
</evidence>
<name>A0A9P0GHG1_9CUCU</name>
<evidence type="ECO:0000256" key="1">
    <source>
        <dbReference type="SAM" id="MobiDB-lite"/>
    </source>
</evidence>
<dbReference type="AlphaFoldDB" id="A0A9P0GHG1"/>
<proteinExistence type="predicted"/>
<feature type="compositionally biased region" description="Basic residues" evidence="1">
    <location>
        <begin position="182"/>
        <end position="193"/>
    </location>
</feature>
<organism evidence="2 3">
    <name type="scientific">Psylliodes chrysocephalus</name>
    <dbReference type="NCBI Taxonomy" id="3402493"/>
    <lineage>
        <taxon>Eukaryota</taxon>
        <taxon>Metazoa</taxon>
        <taxon>Ecdysozoa</taxon>
        <taxon>Arthropoda</taxon>
        <taxon>Hexapoda</taxon>
        <taxon>Insecta</taxon>
        <taxon>Pterygota</taxon>
        <taxon>Neoptera</taxon>
        <taxon>Endopterygota</taxon>
        <taxon>Coleoptera</taxon>
        <taxon>Polyphaga</taxon>
        <taxon>Cucujiformia</taxon>
        <taxon>Chrysomeloidea</taxon>
        <taxon>Chrysomelidae</taxon>
        <taxon>Galerucinae</taxon>
        <taxon>Alticini</taxon>
        <taxon>Psylliodes</taxon>
    </lineage>
</organism>
<keyword evidence="3" id="KW-1185">Reference proteome</keyword>